<dbReference type="SMART" id="SM00773">
    <property type="entry name" value="WGR"/>
    <property type="match status" value="1"/>
</dbReference>
<dbReference type="InterPro" id="IPR049809">
    <property type="entry name" value="YehF/YfeS-like_WGR"/>
</dbReference>
<dbReference type="AlphaFoldDB" id="A0A2U2DK46"/>
<dbReference type="Gene3D" id="2.20.140.10">
    <property type="entry name" value="WGR domain"/>
    <property type="match status" value="1"/>
</dbReference>
<protein>
    <submittedName>
        <fullName evidence="2">WGR domain-containing protein</fullName>
    </submittedName>
</protein>
<dbReference type="InterPro" id="IPR036930">
    <property type="entry name" value="WGR_dom_sf"/>
</dbReference>
<feature type="domain" description="WGR" evidence="1">
    <location>
        <begin position="5"/>
        <end position="90"/>
    </location>
</feature>
<dbReference type="RefSeq" id="WP_109460843.1">
    <property type="nucleotide sequence ID" value="NZ_QFBC01000014.1"/>
</dbReference>
<accession>A0A2U2DK46</accession>
<dbReference type="Pfam" id="PF05406">
    <property type="entry name" value="WGR"/>
    <property type="match status" value="1"/>
</dbReference>
<name>A0A2U2DK46_9HYPH</name>
<keyword evidence="3" id="KW-1185">Reference proteome</keyword>
<dbReference type="InterPro" id="IPR008893">
    <property type="entry name" value="WGR_domain"/>
</dbReference>
<dbReference type="SUPFAM" id="SSF142921">
    <property type="entry name" value="WGR domain-like"/>
    <property type="match status" value="1"/>
</dbReference>
<reference evidence="2 3" key="1">
    <citation type="submission" date="2018-05" db="EMBL/GenBank/DDBJ databases">
        <title>The draft genome of strain NS-104.</title>
        <authorList>
            <person name="Hang P."/>
            <person name="Jiang J."/>
        </authorList>
    </citation>
    <scope>NUCLEOTIDE SEQUENCE [LARGE SCALE GENOMIC DNA]</scope>
    <source>
        <strain evidence="2 3">NS-104</strain>
    </source>
</reference>
<dbReference type="Proteomes" id="UP000245252">
    <property type="component" value="Unassembled WGS sequence"/>
</dbReference>
<comment type="caution">
    <text evidence="2">The sequence shown here is derived from an EMBL/GenBank/DDBJ whole genome shotgun (WGS) entry which is preliminary data.</text>
</comment>
<organism evidence="2 3">
    <name type="scientific">Metarhizobium album</name>
    <dbReference type="NCBI Taxonomy" id="2182425"/>
    <lineage>
        <taxon>Bacteria</taxon>
        <taxon>Pseudomonadati</taxon>
        <taxon>Pseudomonadota</taxon>
        <taxon>Alphaproteobacteria</taxon>
        <taxon>Hyphomicrobiales</taxon>
        <taxon>Rhizobiaceae</taxon>
        <taxon>Metarhizobium</taxon>
    </lineage>
</organism>
<dbReference type="PROSITE" id="PS51977">
    <property type="entry name" value="WGR"/>
    <property type="match status" value="1"/>
</dbReference>
<evidence type="ECO:0000259" key="1">
    <source>
        <dbReference type="PROSITE" id="PS51977"/>
    </source>
</evidence>
<dbReference type="CDD" id="cd07996">
    <property type="entry name" value="WGR_MMR_like"/>
    <property type="match status" value="1"/>
</dbReference>
<evidence type="ECO:0000313" key="2">
    <source>
        <dbReference type="EMBL" id="PWE53675.1"/>
    </source>
</evidence>
<sequence length="105" mass="12075">MSLYPFHLYCQRVDPTRNMARYYMLAIQPTLFGEAAVVRRWGRIGSRGGEKSEVFATEREAAIHFLTIARQKRQKGYKPVGSAEYLWKSKVSHAEFCIASMTGRI</sequence>
<proteinExistence type="predicted"/>
<gene>
    <name evidence="2" type="ORF">DEM27_24350</name>
</gene>
<evidence type="ECO:0000313" key="3">
    <source>
        <dbReference type="Proteomes" id="UP000245252"/>
    </source>
</evidence>
<dbReference type="OrthoDB" id="5801306at2"/>
<dbReference type="EMBL" id="QFBC01000014">
    <property type="protein sequence ID" value="PWE53675.1"/>
    <property type="molecule type" value="Genomic_DNA"/>
</dbReference>